<keyword evidence="1" id="KW-1133">Transmembrane helix</keyword>
<evidence type="ECO:0000313" key="3">
    <source>
        <dbReference type="Proteomes" id="UP001141183"/>
    </source>
</evidence>
<reference evidence="2" key="1">
    <citation type="submission" date="2022-05" db="EMBL/GenBank/DDBJ databases">
        <title>Draft genome sequence of Clostridium tertium strain CP3 isolated from Peru.</title>
        <authorList>
            <person name="Hurtado R."/>
            <person name="Lima L."/>
            <person name="Sousa T."/>
            <person name="Jaiswal A.K."/>
            <person name="Tiwari S."/>
            <person name="Maturrano L."/>
            <person name="Brenig B."/>
            <person name="Azevedo V."/>
        </authorList>
    </citation>
    <scope>NUCLEOTIDE SEQUENCE</scope>
    <source>
        <strain evidence="2">CP3</strain>
    </source>
</reference>
<sequence>MKNVLNILKYNFGKYNSGISKILYIISFIILCILTLGIFIKVPFIGELMSIMNIAFISTFLGINFVTSVIKFISQISKDNGKLIFTLPIKSWEFMIAKYIEFIILQGSIAVVAYIVSSLSGNTMAEVVKMASFGVAFGTIAAYIIITSFIVIFSTYIYNIGLCILSVIVGGGIIQGFVAGINKFITNLFPYVYLKIGSFIEIDLISMLLGILWVGILVTMAVNHLDKKLDII</sequence>
<proteinExistence type="predicted"/>
<accession>A0A9X4B097</accession>
<protein>
    <recommendedName>
        <fullName evidence="4">ABC-2 family transporter protein</fullName>
    </recommendedName>
</protein>
<organism evidence="2 3">
    <name type="scientific">Clostridium tertium</name>
    <dbReference type="NCBI Taxonomy" id="1559"/>
    <lineage>
        <taxon>Bacteria</taxon>
        <taxon>Bacillati</taxon>
        <taxon>Bacillota</taxon>
        <taxon>Clostridia</taxon>
        <taxon>Eubacteriales</taxon>
        <taxon>Clostridiaceae</taxon>
        <taxon>Clostridium</taxon>
    </lineage>
</organism>
<feature type="transmembrane region" description="Helical" evidence="1">
    <location>
        <begin position="205"/>
        <end position="225"/>
    </location>
</feature>
<gene>
    <name evidence="2" type="ORF">NE398_10905</name>
</gene>
<feature type="transmembrane region" description="Helical" evidence="1">
    <location>
        <begin position="160"/>
        <end position="185"/>
    </location>
</feature>
<keyword evidence="1" id="KW-0812">Transmembrane</keyword>
<evidence type="ECO:0008006" key="4">
    <source>
        <dbReference type="Google" id="ProtNLM"/>
    </source>
</evidence>
<feature type="transmembrane region" description="Helical" evidence="1">
    <location>
        <begin position="131"/>
        <end position="153"/>
    </location>
</feature>
<feature type="transmembrane region" description="Helical" evidence="1">
    <location>
        <begin position="51"/>
        <end position="73"/>
    </location>
</feature>
<evidence type="ECO:0000256" key="1">
    <source>
        <dbReference type="SAM" id="Phobius"/>
    </source>
</evidence>
<evidence type="ECO:0000313" key="2">
    <source>
        <dbReference type="EMBL" id="MDC4240669.1"/>
    </source>
</evidence>
<comment type="caution">
    <text evidence="2">The sequence shown here is derived from an EMBL/GenBank/DDBJ whole genome shotgun (WGS) entry which is preliminary data.</text>
</comment>
<feature type="transmembrane region" description="Helical" evidence="1">
    <location>
        <begin position="21"/>
        <end position="45"/>
    </location>
</feature>
<dbReference type="AlphaFoldDB" id="A0A9X4B097"/>
<name>A0A9X4B097_9CLOT</name>
<keyword evidence="3" id="KW-1185">Reference proteome</keyword>
<keyword evidence="1" id="KW-0472">Membrane</keyword>
<dbReference type="Proteomes" id="UP001141183">
    <property type="component" value="Unassembled WGS sequence"/>
</dbReference>
<feature type="transmembrane region" description="Helical" evidence="1">
    <location>
        <begin position="99"/>
        <end position="119"/>
    </location>
</feature>
<dbReference type="EMBL" id="JAMRYU010000010">
    <property type="protein sequence ID" value="MDC4240669.1"/>
    <property type="molecule type" value="Genomic_DNA"/>
</dbReference>
<dbReference type="RefSeq" id="WP_111928231.1">
    <property type="nucleotide sequence ID" value="NZ_JAMRYU010000010.1"/>
</dbReference>